<dbReference type="AlphaFoldDB" id="A0A6D2I0N3"/>
<proteinExistence type="predicted"/>
<dbReference type="EMBL" id="CACVBM020000477">
    <property type="protein sequence ID" value="CAA7019703.1"/>
    <property type="molecule type" value="Genomic_DNA"/>
</dbReference>
<evidence type="ECO:0000313" key="2">
    <source>
        <dbReference type="EMBL" id="CAA7019105.1"/>
    </source>
</evidence>
<dbReference type="EMBL" id="CACVBM020000443">
    <property type="protein sequence ID" value="CAA7019105.1"/>
    <property type="molecule type" value="Genomic_DNA"/>
</dbReference>
<sequence>MKFGGTKYADRDTMEMLRIADDVDEMFNNLGIRALMYTRHESYRKASCLFLATLADNLCAAGKYTSDRSDGYITFGPLDGGTSFLTERSIEHYLYLRATATVLMSTETR</sequence>
<dbReference type="Pfam" id="PF03078">
    <property type="entry name" value="ATHILA"/>
    <property type="match status" value="1"/>
</dbReference>
<reference evidence="3 4" key="1">
    <citation type="submission" date="2020-01" db="EMBL/GenBank/DDBJ databases">
        <authorList>
            <person name="Mishra B."/>
        </authorList>
    </citation>
    <scope>NUCLEOTIDE SEQUENCE [LARGE SCALE GENOMIC DNA]</scope>
</reference>
<keyword evidence="4" id="KW-1185">Reference proteome</keyword>
<gene>
    <name evidence="2" type="ORF">MERR_LOCUS6340</name>
    <name evidence="3" type="ORF">MERR_LOCUS6938</name>
</gene>
<organism evidence="3 4">
    <name type="scientific">Microthlaspi erraticum</name>
    <dbReference type="NCBI Taxonomy" id="1685480"/>
    <lineage>
        <taxon>Eukaryota</taxon>
        <taxon>Viridiplantae</taxon>
        <taxon>Streptophyta</taxon>
        <taxon>Embryophyta</taxon>
        <taxon>Tracheophyta</taxon>
        <taxon>Spermatophyta</taxon>
        <taxon>Magnoliopsida</taxon>
        <taxon>eudicotyledons</taxon>
        <taxon>Gunneridae</taxon>
        <taxon>Pentapetalae</taxon>
        <taxon>rosids</taxon>
        <taxon>malvids</taxon>
        <taxon>Brassicales</taxon>
        <taxon>Brassicaceae</taxon>
        <taxon>Coluteocarpeae</taxon>
        <taxon>Microthlaspi</taxon>
    </lineage>
</organism>
<accession>A0A6D2I0N3</accession>
<dbReference type="InterPro" id="IPR004312">
    <property type="entry name" value="ATHILA_Orf1_C"/>
</dbReference>
<evidence type="ECO:0000259" key="1">
    <source>
        <dbReference type="Pfam" id="PF03078"/>
    </source>
</evidence>
<evidence type="ECO:0000313" key="4">
    <source>
        <dbReference type="Proteomes" id="UP000467841"/>
    </source>
</evidence>
<name>A0A6D2I0N3_9BRAS</name>
<protein>
    <recommendedName>
        <fullName evidence="1">Arabidopsis retrotransposon Orf1 C-terminal domain-containing protein</fullName>
    </recommendedName>
</protein>
<evidence type="ECO:0000313" key="3">
    <source>
        <dbReference type="EMBL" id="CAA7019703.1"/>
    </source>
</evidence>
<dbReference type="Proteomes" id="UP000467841">
    <property type="component" value="Unassembled WGS sequence"/>
</dbReference>
<feature type="domain" description="Arabidopsis retrotransposon Orf1 C-terminal" evidence="1">
    <location>
        <begin position="2"/>
        <end position="75"/>
    </location>
</feature>